<dbReference type="InterPro" id="IPR011333">
    <property type="entry name" value="SKP1/BTB/POZ_sf"/>
</dbReference>
<evidence type="ECO:0000313" key="4">
    <source>
        <dbReference type="Proteomes" id="UP000078544"/>
    </source>
</evidence>
<feature type="domain" description="BTB" evidence="2">
    <location>
        <begin position="66"/>
        <end position="134"/>
    </location>
</feature>
<dbReference type="SUPFAM" id="SSF54695">
    <property type="entry name" value="POZ domain"/>
    <property type="match status" value="1"/>
</dbReference>
<comment type="caution">
    <text evidence="3">The sequence shown here is derived from an EMBL/GenBank/DDBJ whole genome shotgun (WGS) entry which is preliminary data.</text>
</comment>
<dbReference type="Pfam" id="PF00651">
    <property type="entry name" value="BTB"/>
    <property type="match status" value="1"/>
</dbReference>
<dbReference type="PROSITE" id="PS50097">
    <property type="entry name" value="BTB"/>
    <property type="match status" value="1"/>
</dbReference>
<accession>A0A162ILH4</accession>
<keyword evidence="4" id="KW-1185">Reference proteome</keyword>
<dbReference type="PANTHER" id="PTHR47843">
    <property type="entry name" value="BTB DOMAIN-CONTAINING PROTEIN-RELATED"/>
    <property type="match status" value="1"/>
</dbReference>
<dbReference type="EMBL" id="AZGY01000008">
    <property type="protein sequence ID" value="KZZ95852.1"/>
    <property type="molecule type" value="Genomic_DNA"/>
</dbReference>
<gene>
    <name evidence="3" type="ORF">AAL_04148</name>
</gene>
<protein>
    <submittedName>
        <fullName evidence="3">BTB/POZ fold protein</fullName>
    </submittedName>
</protein>
<dbReference type="PANTHER" id="PTHR47843:SF3">
    <property type="entry name" value="BTB DOMAIN-CONTAINING PROTEIN"/>
    <property type="match status" value="1"/>
</dbReference>
<dbReference type="CDD" id="cd18186">
    <property type="entry name" value="BTB_POZ_ZBTB_KLHL-like"/>
    <property type="match status" value="1"/>
</dbReference>
<dbReference type="OrthoDB" id="3926209at2759"/>
<dbReference type="Proteomes" id="UP000078544">
    <property type="component" value="Unassembled WGS sequence"/>
</dbReference>
<dbReference type="InterPro" id="IPR000210">
    <property type="entry name" value="BTB/POZ_dom"/>
</dbReference>
<dbReference type="Gene3D" id="3.30.710.10">
    <property type="entry name" value="Potassium Channel Kv1.1, Chain A"/>
    <property type="match status" value="1"/>
</dbReference>
<evidence type="ECO:0000313" key="3">
    <source>
        <dbReference type="EMBL" id="KZZ95852.1"/>
    </source>
</evidence>
<proteinExistence type="predicted"/>
<sequence length="287" mass="31727">MPQDDTDTVVIDDAASTQPGNDVEMAEDGDLTRAPEADDAVKDGDDAPAEQPTRTSFLAYLSSPIVTLVVGQDDSQSLLTAHQGLLAKSPYFADICRQFVDDGSPRQIELLTEDADAVGSFLEYLYTDEYFPRKIPGQRTLEIDSEMPDVDDSGVHLLKHARVYTLADKYGVPDLKKLSSSKIHCIDSTARGEIAYARYVYAHTTSDDNKVRAPIASFWATRSHTLRIEAEDEFKSLCLEYPQFGYDVLTRVLDDKLKREKSDKMHPATSSGRKRARHSSSVAGSVA</sequence>
<evidence type="ECO:0000256" key="1">
    <source>
        <dbReference type="SAM" id="MobiDB-lite"/>
    </source>
</evidence>
<feature type="region of interest" description="Disordered" evidence="1">
    <location>
        <begin position="1"/>
        <end position="50"/>
    </location>
</feature>
<feature type="region of interest" description="Disordered" evidence="1">
    <location>
        <begin position="260"/>
        <end position="287"/>
    </location>
</feature>
<feature type="compositionally biased region" description="Basic and acidic residues" evidence="1">
    <location>
        <begin position="30"/>
        <end position="45"/>
    </location>
</feature>
<evidence type="ECO:0000259" key="2">
    <source>
        <dbReference type="PROSITE" id="PS50097"/>
    </source>
</evidence>
<reference evidence="3 4" key="1">
    <citation type="journal article" date="2016" name="Genome Biol. Evol.">
        <title>Divergent and convergent evolution of fungal pathogenicity.</title>
        <authorList>
            <person name="Shang Y."/>
            <person name="Xiao G."/>
            <person name="Zheng P."/>
            <person name="Cen K."/>
            <person name="Zhan S."/>
            <person name="Wang C."/>
        </authorList>
    </citation>
    <scope>NUCLEOTIDE SEQUENCE [LARGE SCALE GENOMIC DNA]</scope>
    <source>
        <strain evidence="3 4">RCEF 2490</strain>
    </source>
</reference>
<name>A0A162ILH4_9HYPO</name>
<dbReference type="AlphaFoldDB" id="A0A162ILH4"/>
<organism evidence="3 4">
    <name type="scientific">Moelleriella libera RCEF 2490</name>
    <dbReference type="NCBI Taxonomy" id="1081109"/>
    <lineage>
        <taxon>Eukaryota</taxon>
        <taxon>Fungi</taxon>
        <taxon>Dikarya</taxon>
        <taxon>Ascomycota</taxon>
        <taxon>Pezizomycotina</taxon>
        <taxon>Sordariomycetes</taxon>
        <taxon>Hypocreomycetidae</taxon>
        <taxon>Hypocreales</taxon>
        <taxon>Clavicipitaceae</taxon>
        <taxon>Moelleriella</taxon>
    </lineage>
</organism>